<evidence type="ECO:0000256" key="1">
    <source>
        <dbReference type="ARBA" id="ARBA00004123"/>
    </source>
</evidence>
<dbReference type="GO" id="GO:0005634">
    <property type="term" value="C:nucleus"/>
    <property type="evidence" value="ECO:0007669"/>
    <property type="project" value="UniProtKB-SubCell"/>
</dbReference>
<gene>
    <name evidence="2" type="ORF">E2C01_070581</name>
</gene>
<comment type="caution">
    <text evidence="2">The sequence shown here is derived from an EMBL/GenBank/DDBJ whole genome shotgun (WGS) entry which is preliminary data.</text>
</comment>
<evidence type="ECO:0000313" key="2">
    <source>
        <dbReference type="EMBL" id="MPC76175.1"/>
    </source>
</evidence>
<dbReference type="SUPFAM" id="SSF46689">
    <property type="entry name" value="Homeodomain-like"/>
    <property type="match status" value="1"/>
</dbReference>
<dbReference type="Proteomes" id="UP000324222">
    <property type="component" value="Unassembled WGS sequence"/>
</dbReference>
<accession>A0A5B7I202</accession>
<sequence length="99" mass="11528">MGPRKLFTRAQISVMCAFVRGKKSNQEIAENTGIALRTVQRWTKIYREGGRDASPPPHKPEGRKRIVTRRSLNIIRQLEANPRIHNKELKVRNPVCWLR</sequence>
<evidence type="ECO:0000313" key="3">
    <source>
        <dbReference type="Proteomes" id="UP000324222"/>
    </source>
</evidence>
<dbReference type="EMBL" id="VSRR010042778">
    <property type="protein sequence ID" value="MPC76175.1"/>
    <property type="molecule type" value="Genomic_DNA"/>
</dbReference>
<organism evidence="2 3">
    <name type="scientific">Portunus trituberculatus</name>
    <name type="common">Swimming crab</name>
    <name type="synonym">Neptunus trituberculatus</name>
    <dbReference type="NCBI Taxonomy" id="210409"/>
    <lineage>
        <taxon>Eukaryota</taxon>
        <taxon>Metazoa</taxon>
        <taxon>Ecdysozoa</taxon>
        <taxon>Arthropoda</taxon>
        <taxon>Crustacea</taxon>
        <taxon>Multicrustacea</taxon>
        <taxon>Malacostraca</taxon>
        <taxon>Eumalacostraca</taxon>
        <taxon>Eucarida</taxon>
        <taxon>Decapoda</taxon>
        <taxon>Pleocyemata</taxon>
        <taxon>Brachyura</taxon>
        <taxon>Eubrachyura</taxon>
        <taxon>Portunoidea</taxon>
        <taxon>Portunidae</taxon>
        <taxon>Portuninae</taxon>
        <taxon>Portunus</taxon>
    </lineage>
</organism>
<dbReference type="InterPro" id="IPR009057">
    <property type="entry name" value="Homeodomain-like_sf"/>
</dbReference>
<proteinExistence type="predicted"/>
<dbReference type="AlphaFoldDB" id="A0A5B7I202"/>
<dbReference type="Pfam" id="PF13384">
    <property type="entry name" value="HTH_23"/>
    <property type="match status" value="1"/>
</dbReference>
<comment type="subcellular location">
    <subcellularLocation>
        <location evidence="1">Nucleus</location>
    </subcellularLocation>
</comment>
<keyword evidence="3" id="KW-1185">Reference proteome</keyword>
<reference evidence="2 3" key="1">
    <citation type="submission" date="2019-05" db="EMBL/GenBank/DDBJ databases">
        <title>Another draft genome of Portunus trituberculatus and its Hox gene families provides insights of decapod evolution.</title>
        <authorList>
            <person name="Jeong J.-H."/>
            <person name="Song I."/>
            <person name="Kim S."/>
            <person name="Choi T."/>
            <person name="Kim D."/>
            <person name="Ryu S."/>
            <person name="Kim W."/>
        </authorList>
    </citation>
    <scope>NUCLEOTIDE SEQUENCE [LARGE SCALE GENOMIC DNA]</scope>
    <source>
        <tissue evidence="2">Muscle</tissue>
    </source>
</reference>
<name>A0A5B7I202_PORTR</name>
<protein>
    <submittedName>
        <fullName evidence="2">Uncharacterized protein</fullName>
    </submittedName>
</protein>